<feature type="compositionally biased region" description="Low complexity" evidence="13">
    <location>
        <begin position="374"/>
        <end position="389"/>
    </location>
</feature>
<evidence type="ECO:0000256" key="5">
    <source>
        <dbReference type="ARBA" id="ARBA00022737"/>
    </source>
</evidence>
<keyword evidence="17" id="KW-1185">Reference proteome</keyword>
<evidence type="ECO:0000256" key="12">
    <source>
        <dbReference type="ARBA" id="ARBA00070549"/>
    </source>
</evidence>
<dbReference type="GO" id="GO:0005581">
    <property type="term" value="C:collagen trimer"/>
    <property type="evidence" value="ECO:0007669"/>
    <property type="project" value="UniProtKB-KW"/>
</dbReference>
<dbReference type="GO" id="GO:0005615">
    <property type="term" value="C:extracellular space"/>
    <property type="evidence" value="ECO:0007669"/>
    <property type="project" value="TreeGrafter"/>
</dbReference>
<evidence type="ECO:0000313" key="16">
    <source>
        <dbReference type="EMBL" id="CAJ1079230.1"/>
    </source>
</evidence>
<evidence type="ECO:0000256" key="7">
    <source>
        <dbReference type="ARBA" id="ARBA00023119"/>
    </source>
</evidence>
<sequence length="1033" mass="109194">MAMIWGVIFLCMLPAATPQGVEPRGPRPIPGAGDKPAPTEPAITDCITGIVDCPVKVFFTIDTSETIALQEAPPGELVNRVKEFVKAFAERLNDVEYRGQIRIKWSVGGQNFSQDQHVFSQFTNKDTFIRNVDQIVYKGKGTYTDCAIKNKIQQLTQYRTGMRDVLFSVFITDGHVTGSPCGGMKAMSDKAREQGILTFSVAASRKIDEIGMKEIASSPVELYRDEYLAVDIGSGGRIVTESIKRILDVMKYQAYLKCYKPKCSEVPGIPGRKGSPGQKGVKGDRGQIGPKGQRGNPGDPGIEGPIGAPGPKGTIGFKGDKGDIGTTGSKGVAGEPGRNGTDGQKGRMGRIGAPGCKGDPGDKGPDGFHGDVGDNGPPGDNGERGAPGLPGRPGPPGSEGNIGVKGETGNPGNPGPPGRKGDKGSLGGPGPKGYPGRRGNAGKKGAQGSEGRKGEKGERGSFGDRGRSGEDGLKGSKGDPGLPGPRGHSGEPGGPGEIGSKGEPGDPGPRGDPGDPGPKGDRGRRGFSYPGPRGPTGEPGTPGKKGLRGGRGECGAKGEPGDKGTLGLPGDPGQPGEPGNRGPSGEPGPDGGEGPQGDPGLTDCAVMTYIRETCGCCDCEKHCGALDIVFIIDSSESIGLTNFTLEKNFVINTISRLGSMASDPASQTGTRVGVVQYSHNGTFEAIHLNDPSINSLSAFKTAVKNLQWIAGGTFTPSALKFAYDHLIKDSKRARAKVSVVVVTDGRYDPRDEDPLLTYLCNDDQVVVHAIGVGDIFKKAEDDETLGSIACDRKDQVQTFRLYTELVAENFIDKMETVLCPDPQIVCPNLPCESEPDVAPCVQRPVDLVFLLDGSERLGSENFRHVKEFVSEFAERMVMARTKTDRAGARMALLQFGKENENAVAFPLTHDLAVIMDGIANLTYFDSSSNVGPAIFYAIDNIMGKGTARKTRRYAEVLFVFITDGVTDTRNLDEAVSAMRGAKVVSVVLATGNDVNQQVLTKLVMGDQAAIFKSKDFSGQARSSWFDRFYHWVC</sequence>
<keyword evidence="5" id="KW-0677">Repeat</keyword>
<evidence type="ECO:0000256" key="1">
    <source>
        <dbReference type="ARBA" id="ARBA00004498"/>
    </source>
</evidence>
<evidence type="ECO:0000256" key="4">
    <source>
        <dbReference type="ARBA" id="ARBA00022729"/>
    </source>
</evidence>
<keyword evidence="9" id="KW-0379">Hydroxylation</keyword>
<evidence type="ECO:0000256" key="9">
    <source>
        <dbReference type="ARBA" id="ARBA00023278"/>
    </source>
</evidence>
<dbReference type="Pfam" id="PF01391">
    <property type="entry name" value="Collagen"/>
    <property type="match status" value="1"/>
</dbReference>
<name>A0AAV1H0S9_XYRNO</name>
<keyword evidence="4 14" id="KW-0732">Signal</keyword>
<feature type="compositionally biased region" description="Gly residues" evidence="13">
    <location>
        <begin position="424"/>
        <end position="433"/>
    </location>
</feature>
<feature type="compositionally biased region" description="Basic and acidic residues" evidence="13">
    <location>
        <begin position="550"/>
        <end position="562"/>
    </location>
</feature>
<dbReference type="AlphaFoldDB" id="A0AAV1H0S9"/>
<feature type="domain" description="VWFA" evidence="15">
    <location>
        <begin position="846"/>
        <end position="1028"/>
    </location>
</feature>
<feature type="chain" id="PRO_5043516546" description="Collagen alpha-2(VI) chain" evidence="14">
    <location>
        <begin position="19"/>
        <end position="1033"/>
    </location>
</feature>
<dbReference type="GO" id="GO:0031012">
    <property type="term" value="C:extracellular matrix"/>
    <property type="evidence" value="ECO:0007669"/>
    <property type="project" value="TreeGrafter"/>
</dbReference>
<dbReference type="FunFam" id="3.40.50.410:FF:000026">
    <property type="entry name" value="Collagen, type VI, alpha 1"/>
    <property type="match status" value="1"/>
</dbReference>
<evidence type="ECO:0000256" key="13">
    <source>
        <dbReference type="SAM" id="MobiDB-lite"/>
    </source>
</evidence>
<dbReference type="EMBL" id="OY660881">
    <property type="protein sequence ID" value="CAJ1079230.1"/>
    <property type="molecule type" value="Genomic_DNA"/>
</dbReference>
<keyword evidence="2" id="KW-0964">Secreted</keyword>
<comment type="similarity">
    <text evidence="11">Belongs to the type VI collagen family.</text>
</comment>
<feature type="region of interest" description="Disordered" evidence="13">
    <location>
        <begin position="266"/>
        <end position="599"/>
    </location>
</feature>
<evidence type="ECO:0000256" key="2">
    <source>
        <dbReference type="ARBA" id="ARBA00022525"/>
    </source>
</evidence>
<keyword evidence="3" id="KW-0272">Extracellular matrix</keyword>
<feature type="compositionally biased region" description="Low complexity" evidence="13">
    <location>
        <begin position="296"/>
        <end position="312"/>
    </location>
</feature>
<dbReference type="FunFam" id="3.40.50.410:FF:000052">
    <property type="entry name" value="collagen alpha-2(VI) chain isoform X1"/>
    <property type="match status" value="1"/>
</dbReference>
<keyword evidence="6" id="KW-0130">Cell adhesion</keyword>
<dbReference type="FunFam" id="3.40.50.410:FF:000027">
    <property type="entry name" value="collagen alpha-2(VI) chain isoform X1"/>
    <property type="match status" value="1"/>
</dbReference>
<gene>
    <name evidence="16" type="ORF">XNOV1_A032620</name>
</gene>
<feature type="domain" description="VWFA" evidence="15">
    <location>
        <begin position="627"/>
        <end position="814"/>
    </location>
</feature>
<feature type="compositionally biased region" description="Gly residues" evidence="13">
    <location>
        <begin position="588"/>
        <end position="597"/>
    </location>
</feature>
<dbReference type="PANTHER" id="PTHR24023">
    <property type="entry name" value="COLLAGEN ALPHA"/>
    <property type="match status" value="1"/>
</dbReference>
<protein>
    <recommendedName>
        <fullName evidence="12">Collagen alpha-2(VI) chain</fullName>
    </recommendedName>
</protein>
<feature type="signal peptide" evidence="14">
    <location>
        <begin position="1"/>
        <end position="18"/>
    </location>
</feature>
<dbReference type="Gene3D" id="3.40.50.410">
    <property type="entry name" value="von Willebrand factor, type A domain"/>
    <property type="match status" value="3"/>
</dbReference>
<dbReference type="InterPro" id="IPR008160">
    <property type="entry name" value="Collagen"/>
</dbReference>
<comment type="subcellular location">
    <subcellularLocation>
        <location evidence="1">Secreted</location>
        <location evidence="1">Extracellular space</location>
        <location evidence="1">Extracellular matrix</location>
    </subcellularLocation>
</comment>
<dbReference type="Proteomes" id="UP001178508">
    <property type="component" value="Chromosome 18"/>
</dbReference>
<comment type="function">
    <text evidence="10">Collagen VI acts as a cell-binding protein.</text>
</comment>
<evidence type="ECO:0000313" key="17">
    <source>
        <dbReference type="Proteomes" id="UP001178508"/>
    </source>
</evidence>
<keyword evidence="8" id="KW-0325">Glycoprotein</keyword>
<feature type="compositionally biased region" description="Basic and acidic residues" evidence="13">
    <location>
        <begin position="359"/>
        <end position="372"/>
    </location>
</feature>
<dbReference type="PRINTS" id="PR00453">
    <property type="entry name" value="VWFADOMAIN"/>
</dbReference>
<dbReference type="InterPro" id="IPR036465">
    <property type="entry name" value="vWFA_dom_sf"/>
</dbReference>
<dbReference type="PANTHER" id="PTHR24023:SF1082">
    <property type="entry name" value="COLLAGEN TRIPLE HELIX REPEAT"/>
    <property type="match status" value="1"/>
</dbReference>
<feature type="domain" description="VWFA" evidence="15">
    <location>
        <begin position="56"/>
        <end position="246"/>
    </location>
</feature>
<dbReference type="InterPro" id="IPR050149">
    <property type="entry name" value="Collagen_superfamily"/>
</dbReference>
<dbReference type="Pfam" id="PF00092">
    <property type="entry name" value="VWA"/>
    <property type="match status" value="3"/>
</dbReference>
<dbReference type="SUPFAM" id="SSF53300">
    <property type="entry name" value="vWA-like"/>
    <property type="match status" value="3"/>
</dbReference>
<feature type="compositionally biased region" description="Basic and acidic residues" evidence="13">
    <location>
        <begin position="450"/>
        <end position="477"/>
    </location>
</feature>
<accession>A0AAV1H0S9</accession>
<evidence type="ECO:0000256" key="10">
    <source>
        <dbReference type="ARBA" id="ARBA00043858"/>
    </source>
</evidence>
<dbReference type="GO" id="GO:0007155">
    <property type="term" value="P:cell adhesion"/>
    <property type="evidence" value="ECO:0007669"/>
    <property type="project" value="UniProtKB-KW"/>
</dbReference>
<dbReference type="PROSITE" id="PS50234">
    <property type="entry name" value="VWFA"/>
    <property type="match status" value="3"/>
</dbReference>
<dbReference type="SMART" id="SM00327">
    <property type="entry name" value="VWA"/>
    <property type="match status" value="3"/>
</dbReference>
<dbReference type="InterPro" id="IPR002035">
    <property type="entry name" value="VWF_A"/>
</dbReference>
<feature type="compositionally biased region" description="Gly residues" evidence="13">
    <location>
        <begin position="490"/>
        <end position="499"/>
    </location>
</feature>
<evidence type="ECO:0000256" key="6">
    <source>
        <dbReference type="ARBA" id="ARBA00022889"/>
    </source>
</evidence>
<evidence type="ECO:0000256" key="14">
    <source>
        <dbReference type="SAM" id="SignalP"/>
    </source>
</evidence>
<organism evidence="16 17">
    <name type="scientific">Xyrichtys novacula</name>
    <name type="common">Pearly razorfish</name>
    <name type="synonym">Hemipteronotus novacula</name>
    <dbReference type="NCBI Taxonomy" id="13765"/>
    <lineage>
        <taxon>Eukaryota</taxon>
        <taxon>Metazoa</taxon>
        <taxon>Chordata</taxon>
        <taxon>Craniata</taxon>
        <taxon>Vertebrata</taxon>
        <taxon>Euteleostomi</taxon>
        <taxon>Actinopterygii</taxon>
        <taxon>Neopterygii</taxon>
        <taxon>Teleostei</taxon>
        <taxon>Neoteleostei</taxon>
        <taxon>Acanthomorphata</taxon>
        <taxon>Eupercaria</taxon>
        <taxon>Labriformes</taxon>
        <taxon>Labridae</taxon>
        <taxon>Xyrichtys</taxon>
    </lineage>
</organism>
<feature type="compositionally biased region" description="Low complexity" evidence="13">
    <location>
        <begin position="535"/>
        <end position="544"/>
    </location>
</feature>
<evidence type="ECO:0000256" key="11">
    <source>
        <dbReference type="ARBA" id="ARBA00044000"/>
    </source>
</evidence>
<evidence type="ECO:0000256" key="3">
    <source>
        <dbReference type="ARBA" id="ARBA00022530"/>
    </source>
</evidence>
<evidence type="ECO:0000259" key="15">
    <source>
        <dbReference type="PROSITE" id="PS50234"/>
    </source>
</evidence>
<reference evidence="16" key="1">
    <citation type="submission" date="2023-08" db="EMBL/GenBank/DDBJ databases">
        <authorList>
            <person name="Alioto T."/>
            <person name="Alioto T."/>
            <person name="Gomez Garrido J."/>
        </authorList>
    </citation>
    <scope>NUCLEOTIDE SEQUENCE</scope>
</reference>
<proteinExistence type="inferred from homology"/>
<keyword evidence="7 16" id="KW-0176">Collagen</keyword>
<evidence type="ECO:0000256" key="8">
    <source>
        <dbReference type="ARBA" id="ARBA00023180"/>
    </source>
</evidence>